<feature type="transmembrane region" description="Helical" evidence="6">
    <location>
        <begin position="99"/>
        <end position="117"/>
    </location>
</feature>
<dbReference type="OrthoDB" id="259025at2"/>
<dbReference type="GO" id="GO:0005886">
    <property type="term" value="C:plasma membrane"/>
    <property type="evidence" value="ECO:0007669"/>
    <property type="project" value="UniProtKB-SubCell"/>
</dbReference>
<dbReference type="InterPro" id="IPR019108">
    <property type="entry name" value="Caa3_assmbl_CtaG-rel"/>
</dbReference>
<dbReference type="eggNOG" id="COG3336">
    <property type="taxonomic scope" value="Bacteria"/>
</dbReference>
<keyword evidence="2" id="KW-1003">Cell membrane</keyword>
<sequence>MAFELIAGSYCGAAPVPETALDAWNFDPFLLFALTALLILMRRDARGVAAVAVLTLAFVSPLCALSVALFSARVVHHLLLVLVAAPLLAVALPGRAGRGSAAVWFLLSTAALWLWHVPAAYDFALRDMAVYWVMQVTLLGTAIGFWRAVLGQEPGFQALLWALAGLIQMGLLGALLTFAPQALYAAHVVAPLSWGLTPLGDQQLGGLIMWVPAMLPYLVIIGHLARQSWGRAGGAETAGGETAGGEAG</sequence>
<dbReference type="Proteomes" id="UP000005954">
    <property type="component" value="Unassembled WGS sequence"/>
</dbReference>
<proteinExistence type="predicted"/>
<evidence type="ECO:0000256" key="3">
    <source>
        <dbReference type="ARBA" id="ARBA00022692"/>
    </source>
</evidence>
<comment type="subcellular location">
    <subcellularLocation>
        <location evidence="1">Cell membrane</location>
        <topology evidence="1">Multi-pass membrane protein</topology>
    </subcellularLocation>
</comment>
<evidence type="ECO:0000313" key="8">
    <source>
        <dbReference type="Proteomes" id="UP000005954"/>
    </source>
</evidence>
<feature type="transmembrane region" description="Helical" evidence="6">
    <location>
        <begin position="158"/>
        <end position="184"/>
    </location>
</feature>
<dbReference type="RefSeq" id="WP_009812948.1">
    <property type="nucleotide sequence ID" value="NZ_CH724156.1"/>
</dbReference>
<keyword evidence="4 6" id="KW-1133">Transmembrane helix</keyword>
<comment type="caution">
    <text evidence="7">The sequence shown here is derived from an EMBL/GenBank/DDBJ whole genome shotgun (WGS) entry which is preliminary data.</text>
</comment>
<feature type="transmembrane region" description="Helical" evidence="6">
    <location>
        <begin position="48"/>
        <end position="68"/>
    </location>
</feature>
<gene>
    <name evidence="7" type="ORF">ISM_04620</name>
</gene>
<dbReference type="AlphaFoldDB" id="A3SJL6"/>
<dbReference type="HOGENOM" id="CLU_054944_0_0_5"/>
<evidence type="ECO:0000256" key="6">
    <source>
        <dbReference type="SAM" id="Phobius"/>
    </source>
</evidence>
<accession>A3SJL6</accession>
<evidence type="ECO:0000256" key="5">
    <source>
        <dbReference type="ARBA" id="ARBA00023136"/>
    </source>
</evidence>
<evidence type="ECO:0000256" key="1">
    <source>
        <dbReference type="ARBA" id="ARBA00004651"/>
    </source>
</evidence>
<feature type="transmembrane region" description="Helical" evidence="6">
    <location>
        <begin position="23"/>
        <end position="41"/>
    </location>
</feature>
<protein>
    <recommendedName>
        <fullName evidence="9">Cytochrome c oxidase assembly protein</fullName>
    </recommendedName>
</protein>
<keyword evidence="3 6" id="KW-0812">Transmembrane</keyword>
<dbReference type="EMBL" id="AALY01000001">
    <property type="protein sequence ID" value="EAP77547.1"/>
    <property type="molecule type" value="Genomic_DNA"/>
</dbReference>
<feature type="transmembrane region" description="Helical" evidence="6">
    <location>
        <begin position="74"/>
        <end position="92"/>
    </location>
</feature>
<feature type="transmembrane region" description="Helical" evidence="6">
    <location>
        <begin position="204"/>
        <end position="225"/>
    </location>
</feature>
<dbReference type="STRING" id="89187.ISM_04620"/>
<keyword evidence="8" id="KW-1185">Reference proteome</keyword>
<organism evidence="7 8">
    <name type="scientific">Roseovarius nubinhibens (strain ATCC BAA-591 / DSM 15170 / ISM)</name>
    <dbReference type="NCBI Taxonomy" id="89187"/>
    <lineage>
        <taxon>Bacteria</taxon>
        <taxon>Pseudomonadati</taxon>
        <taxon>Pseudomonadota</taxon>
        <taxon>Alphaproteobacteria</taxon>
        <taxon>Rhodobacterales</taxon>
        <taxon>Roseobacteraceae</taxon>
        <taxon>Roseovarius</taxon>
    </lineage>
</organism>
<evidence type="ECO:0000313" key="7">
    <source>
        <dbReference type="EMBL" id="EAP77547.1"/>
    </source>
</evidence>
<evidence type="ECO:0000256" key="4">
    <source>
        <dbReference type="ARBA" id="ARBA00022989"/>
    </source>
</evidence>
<evidence type="ECO:0008006" key="9">
    <source>
        <dbReference type="Google" id="ProtNLM"/>
    </source>
</evidence>
<reference evidence="7 8" key="1">
    <citation type="submission" date="2005-12" db="EMBL/GenBank/DDBJ databases">
        <authorList>
            <person name="Moran M.A."/>
            <person name="Ferriera S."/>
            <person name="Johnson J."/>
            <person name="Kravitz S."/>
            <person name="Halpern A."/>
            <person name="Remington K."/>
            <person name="Beeson K."/>
            <person name="Tran B."/>
            <person name="Rogers Y.-H."/>
            <person name="Friedman R."/>
            <person name="Venter J.C."/>
        </authorList>
    </citation>
    <scope>NUCLEOTIDE SEQUENCE [LARGE SCALE GENOMIC DNA]</scope>
    <source>
        <strain evidence="8">ATCC BAA-591 / DSM 15170 / ISM</strain>
    </source>
</reference>
<keyword evidence="5 6" id="KW-0472">Membrane</keyword>
<feature type="transmembrane region" description="Helical" evidence="6">
    <location>
        <begin position="129"/>
        <end position="146"/>
    </location>
</feature>
<name>A3SJL6_ROSNI</name>
<dbReference type="Pfam" id="PF09678">
    <property type="entry name" value="Caa3_CtaG"/>
    <property type="match status" value="1"/>
</dbReference>
<evidence type="ECO:0000256" key="2">
    <source>
        <dbReference type="ARBA" id="ARBA00022475"/>
    </source>
</evidence>